<comment type="subunit">
    <text evidence="5">Homodimer.</text>
</comment>
<name>A0A7W7GQF9_9MICC</name>
<dbReference type="InterPro" id="IPR017972">
    <property type="entry name" value="Cyt_P450_CS"/>
</dbReference>
<reference evidence="15 16" key="1">
    <citation type="submission" date="2020-08" db="EMBL/GenBank/DDBJ databases">
        <title>Sequencing the genomes of 1000 actinobacteria strains.</title>
        <authorList>
            <person name="Klenk H.-P."/>
        </authorList>
    </citation>
    <scope>NUCLEOTIDE SEQUENCE [LARGE SCALE GENOMIC DNA]</scope>
    <source>
        <strain evidence="15 16">DSM 23974</strain>
    </source>
</reference>
<dbReference type="InterPro" id="IPR036396">
    <property type="entry name" value="Cyt_P450_sf"/>
</dbReference>
<dbReference type="InterPro" id="IPR015424">
    <property type="entry name" value="PyrdxlP-dep_Trfase"/>
</dbReference>
<evidence type="ECO:0000256" key="4">
    <source>
        <dbReference type="ARBA" id="ARBA00010617"/>
    </source>
</evidence>
<evidence type="ECO:0000256" key="12">
    <source>
        <dbReference type="ARBA" id="ARBA00047715"/>
    </source>
</evidence>
<dbReference type="PANTHER" id="PTHR13693">
    <property type="entry name" value="CLASS II AMINOTRANSFERASE/8-AMINO-7-OXONONANOATE SYNTHASE"/>
    <property type="match status" value="1"/>
</dbReference>
<dbReference type="SUPFAM" id="SSF53383">
    <property type="entry name" value="PLP-dependent transferases"/>
    <property type="match status" value="1"/>
</dbReference>
<evidence type="ECO:0000256" key="5">
    <source>
        <dbReference type="ARBA" id="ARBA00011738"/>
    </source>
</evidence>
<dbReference type="EC" id="2.3.1.47" evidence="6"/>
<dbReference type="Pfam" id="PF00155">
    <property type="entry name" value="Aminotran_1_2"/>
    <property type="match status" value="1"/>
</dbReference>
<dbReference type="Gene3D" id="3.90.1150.10">
    <property type="entry name" value="Aspartate Aminotransferase, domain 1"/>
    <property type="match status" value="1"/>
</dbReference>
<keyword evidence="16" id="KW-1185">Reference proteome</keyword>
<keyword evidence="8" id="KW-0093">Biotin biosynthesis</keyword>
<keyword evidence="9" id="KW-0663">Pyridoxal phosphate</keyword>
<dbReference type="GO" id="GO:0009102">
    <property type="term" value="P:biotin biosynthetic process"/>
    <property type="evidence" value="ECO:0007669"/>
    <property type="project" value="UniProtKB-KW"/>
</dbReference>
<dbReference type="RefSeq" id="WP_246418740.1">
    <property type="nucleotide sequence ID" value="NZ_JACHNA010000001.1"/>
</dbReference>
<dbReference type="InterPro" id="IPR015422">
    <property type="entry name" value="PyrdxlP-dep_Trfase_small"/>
</dbReference>
<dbReference type="InterPro" id="IPR015421">
    <property type="entry name" value="PyrdxlP-dep_Trfase_major"/>
</dbReference>
<feature type="domain" description="Aminotransferase class I/classII large" evidence="14">
    <location>
        <begin position="39"/>
        <end position="396"/>
    </location>
</feature>
<comment type="cofactor">
    <cofactor evidence="1">
        <name>pyridoxal 5'-phosphate</name>
        <dbReference type="ChEBI" id="CHEBI:597326"/>
    </cofactor>
</comment>
<evidence type="ECO:0000256" key="8">
    <source>
        <dbReference type="ARBA" id="ARBA00022756"/>
    </source>
</evidence>
<evidence type="ECO:0000256" key="1">
    <source>
        <dbReference type="ARBA" id="ARBA00001933"/>
    </source>
</evidence>
<dbReference type="PRINTS" id="PR00359">
    <property type="entry name" value="BP450"/>
</dbReference>
<dbReference type="Gene3D" id="3.40.640.10">
    <property type="entry name" value="Type I PLP-dependent aspartate aminotransferase-like (Major domain)"/>
    <property type="match status" value="1"/>
</dbReference>
<comment type="pathway">
    <text evidence="2">Cofactor biosynthesis; biotin biosynthesis.</text>
</comment>
<dbReference type="InterPro" id="IPR004839">
    <property type="entry name" value="Aminotransferase_I/II_large"/>
</dbReference>
<dbReference type="AlphaFoldDB" id="A0A7W7GQF9"/>
<evidence type="ECO:0000313" key="15">
    <source>
        <dbReference type="EMBL" id="MBB4736404.1"/>
    </source>
</evidence>
<dbReference type="GO" id="GO:0030170">
    <property type="term" value="F:pyridoxal phosphate binding"/>
    <property type="evidence" value="ECO:0007669"/>
    <property type="project" value="InterPro"/>
</dbReference>
<dbReference type="GO" id="GO:0008710">
    <property type="term" value="F:8-amino-7-oxononanoate synthase activity"/>
    <property type="evidence" value="ECO:0007669"/>
    <property type="project" value="UniProtKB-EC"/>
</dbReference>
<comment type="caution">
    <text evidence="15">The sequence shown here is derived from an EMBL/GenBank/DDBJ whole genome shotgun (WGS) entry which is preliminary data.</text>
</comment>
<comment type="similarity">
    <text evidence="3">Belongs to the class-II pyridoxal-phosphate-dependent aminotransferase family. BioF subfamily.</text>
</comment>
<dbReference type="InterPro" id="IPR050087">
    <property type="entry name" value="AON_synthase_class-II"/>
</dbReference>
<evidence type="ECO:0000256" key="11">
    <source>
        <dbReference type="ARBA" id="ARBA00033381"/>
    </source>
</evidence>
<dbReference type="EMBL" id="JACHNA010000001">
    <property type="protein sequence ID" value="MBB4736404.1"/>
    <property type="molecule type" value="Genomic_DNA"/>
</dbReference>
<proteinExistence type="inferred from homology"/>
<dbReference type="Proteomes" id="UP000540191">
    <property type="component" value="Unassembled WGS sequence"/>
</dbReference>
<protein>
    <recommendedName>
        <fullName evidence="6">8-amino-7-oxononanoate synthase</fullName>
        <ecNumber evidence="6">2.3.1.47</ecNumber>
    </recommendedName>
    <alternativeName>
        <fullName evidence="10">7-keto-8-amino-pelargonic acid synthase</fullName>
    </alternativeName>
    <alternativeName>
        <fullName evidence="11">8-amino-7-ketopelargonate synthase</fullName>
    </alternativeName>
</protein>
<sequence length="803" mass="83774">MTGTWDAWLDTRARVRERRGLTRTAGPAPGAPQPSAAPIDLASNDYLGLARHPRVREAAARAAVDHGVGAGASRVVTGTHPLHVELEREVAALAGASIALVFSSGYTANLGVLGAIGGPRSAVVLDEHAHASLRDGAALSGAEVHEAPHGHLPALGEQLTRLRAADPGRRLAVVVESVYSVLGDAADLRALGDLCAEHDALLVVDEAHSLGTVPEGSCAAAAGLWRAEHPGGGTTAPVILTATLSKALGAQGGVALFGGDPTRAAAWRSHVLNTARAFLFDTALALPTAAAAAEACRLAATGEPAARLTRRRALAEQTLLRRSGLAPHVEIGAGAVHAVRMPSPQAAVAAAAALAEDGVHVACFRPPSVPDGVARLRLSVHADHGEQRLRGALEQIASRAEAAWGAATGPGACPFAHGDPRPAEVRGDHLLVDAPEQVRAVLADPDAFSSANALTVARPLCGPAQRVLAAARFRLPPVLASAGGEQHRYVRRVVTPFFSPAKVRAQREAIRDLAGTELDRALAVASPGEPIDLAATVAAAVPARIMSALTGVPNPDEELLHRWSADSLELFWGWPDDDRQLRLARSAADFHRWLRTRVAESAGSDDLFGALAAAGVDDERIVSLGYFLVIAGQETTRMLIATALDAALRDRATWTALAGDDEAAGLAAGEALVGETLRARSSVPTWRRVATRDTEMGGHPVAAGEELVLRLSGAGHPDHRLAFGHGLHRCLGAGLAELETALVVREVARRLPEAELTGPEPPWLTLLSFQAPRHVLVRPRSPRVRRCAEAETNTAANAERSSA</sequence>
<evidence type="ECO:0000256" key="13">
    <source>
        <dbReference type="SAM" id="MobiDB-lite"/>
    </source>
</evidence>
<dbReference type="InterPro" id="IPR002397">
    <property type="entry name" value="Cyt_P450_B"/>
</dbReference>
<evidence type="ECO:0000259" key="14">
    <source>
        <dbReference type="Pfam" id="PF00155"/>
    </source>
</evidence>
<organism evidence="15 16">
    <name type="scientific">Micrococcus cohnii</name>
    <dbReference type="NCBI Taxonomy" id="993416"/>
    <lineage>
        <taxon>Bacteria</taxon>
        <taxon>Bacillati</taxon>
        <taxon>Actinomycetota</taxon>
        <taxon>Actinomycetes</taxon>
        <taxon>Micrococcales</taxon>
        <taxon>Micrococcaceae</taxon>
        <taxon>Micrococcus</taxon>
    </lineage>
</organism>
<accession>A0A7W7GQF9</accession>
<dbReference type="InterPro" id="IPR001917">
    <property type="entry name" value="Aminotrans_II_pyridoxalP_BS"/>
</dbReference>
<evidence type="ECO:0000256" key="10">
    <source>
        <dbReference type="ARBA" id="ARBA00032610"/>
    </source>
</evidence>
<comment type="catalytic activity">
    <reaction evidence="12">
        <text>6-carboxyhexanoyl-[ACP] + L-alanine + H(+) = (8S)-8-amino-7-oxononanoate + holo-[ACP] + CO2</text>
        <dbReference type="Rhea" id="RHEA:42288"/>
        <dbReference type="Rhea" id="RHEA-COMP:9685"/>
        <dbReference type="Rhea" id="RHEA-COMP:9955"/>
        <dbReference type="ChEBI" id="CHEBI:15378"/>
        <dbReference type="ChEBI" id="CHEBI:16526"/>
        <dbReference type="ChEBI" id="CHEBI:57972"/>
        <dbReference type="ChEBI" id="CHEBI:64479"/>
        <dbReference type="ChEBI" id="CHEBI:78846"/>
        <dbReference type="ChEBI" id="CHEBI:149468"/>
        <dbReference type="EC" id="2.3.1.47"/>
    </reaction>
</comment>
<gene>
    <name evidence="15" type="ORF">HDA30_001912</name>
</gene>
<evidence type="ECO:0000256" key="9">
    <source>
        <dbReference type="ARBA" id="ARBA00022898"/>
    </source>
</evidence>
<evidence type="ECO:0000256" key="7">
    <source>
        <dbReference type="ARBA" id="ARBA00022679"/>
    </source>
</evidence>
<dbReference type="PROSITE" id="PS00086">
    <property type="entry name" value="CYTOCHROME_P450"/>
    <property type="match status" value="1"/>
</dbReference>
<dbReference type="GO" id="GO:0005506">
    <property type="term" value="F:iron ion binding"/>
    <property type="evidence" value="ECO:0007669"/>
    <property type="project" value="InterPro"/>
</dbReference>
<dbReference type="GO" id="GO:0004497">
    <property type="term" value="F:monooxygenase activity"/>
    <property type="evidence" value="ECO:0007669"/>
    <property type="project" value="InterPro"/>
</dbReference>
<feature type="compositionally biased region" description="Low complexity" evidence="13">
    <location>
        <begin position="25"/>
        <end position="38"/>
    </location>
</feature>
<dbReference type="PROSITE" id="PS00599">
    <property type="entry name" value="AA_TRANSFER_CLASS_2"/>
    <property type="match status" value="1"/>
</dbReference>
<dbReference type="PANTHER" id="PTHR13693:SF100">
    <property type="entry name" value="8-AMINO-7-OXONONANOATE SYNTHASE"/>
    <property type="match status" value="1"/>
</dbReference>
<evidence type="ECO:0000256" key="6">
    <source>
        <dbReference type="ARBA" id="ARBA00013187"/>
    </source>
</evidence>
<evidence type="ECO:0000313" key="16">
    <source>
        <dbReference type="Proteomes" id="UP000540191"/>
    </source>
</evidence>
<dbReference type="GO" id="GO:0020037">
    <property type="term" value="F:heme binding"/>
    <property type="evidence" value="ECO:0007669"/>
    <property type="project" value="InterPro"/>
</dbReference>
<evidence type="ECO:0000256" key="2">
    <source>
        <dbReference type="ARBA" id="ARBA00004746"/>
    </source>
</evidence>
<keyword evidence="7" id="KW-0808">Transferase</keyword>
<evidence type="ECO:0000256" key="3">
    <source>
        <dbReference type="ARBA" id="ARBA00010008"/>
    </source>
</evidence>
<dbReference type="GO" id="GO:0016705">
    <property type="term" value="F:oxidoreductase activity, acting on paired donors, with incorporation or reduction of molecular oxygen"/>
    <property type="evidence" value="ECO:0007669"/>
    <property type="project" value="InterPro"/>
</dbReference>
<feature type="region of interest" description="Disordered" evidence="13">
    <location>
        <begin position="20"/>
        <end position="39"/>
    </location>
</feature>
<comment type="similarity">
    <text evidence="4">Belongs to the cytochrome P450 family.</text>
</comment>
<dbReference type="SUPFAM" id="SSF48264">
    <property type="entry name" value="Cytochrome P450"/>
    <property type="match status" value="1"/>
</dbReference>
<dbReference type="Gene3D" id="1.10.630.10">
    <property type="entry name" value="Cytochrome P450"/>
    <property type="match status" value="1"/>
</dbReference>